<dbReference type="EMBL" id="SOZI01000016">
    <property type="protein sequence ID" value="TNY23082.1"/>
    <property type="molecule type" value="Genomic_DNA"/>
</dbReference>
<accession>A0A5C5G3R8</accession>
<gene>
    <name evidence="1" type="ORF">DMC30DRAFT_79216</name>
</gene>
<evidence type="ECO:0000313" key="1">
    <source>
        <dbReference type="EMBL" id="TNY23082.1"/>
    </source>
</evidence>
<organism evidence="1 2">
    <name type="scientific">Rhodotorula diobovata</name>
    <dbReference type="NCBI Taxonomy" id="5288"/>
    <lineage>
        <taxon>Eukaryota</taxon>
        <taxon>Fungi</taxon>
        <taxon>Dikarya</taxon>
        <taxon>Basidiomycota</taxon>
        <taxon>Pucciniomycotina</taxon>
        <taxon>Microbotryomycetes</taxon>
        <taxon>Sporidiobolales</taxon>
        <taxon>Sporidiobolaceae</taxon>
        <taxon>Rhodotorula</taxon>
    </lineage>
</organism>
<keyword evidence="2" id="KW-1185">Reference proteome</keyword>
<proteinExistence type="predicted"/>
<reference evidence="1 2" key="1">
    <citation type="submission" date="2019-03" db="EMBL/GenBank/DDBJ databases">
        <title>Rhodosporidium diobovatum UCD-FST 08-225 genome sequencing, assembly, and annotation.</title>
        <authorList>
            <person name="Fakankun I.U."/>
            <person name="Fristensky B."/>
            <person name="Levin D.B."/>
        </authorList>
    </citation>
    <scope>NUCLEOTIDE SEQUENCE [LARGE SCALE GENOMIC DNA]</scope>
    <source>
        <strain evidence="1 2">UCD-FST 08-225</strain>
    </source>
</reference>
<dbReference type="Proteomes" id="UP000311382">
    <property type="component" value="Unassembled WGS sequence"/>
</dbReference>
<protein>
    <submittedName>
        <fullName evidence="1">Uncharacterized protein</fullName>
    </submittedName>
</protein>
<sequence length="350" mass="39408">MPRAKAPPPRETVLTVVSMRLTFRGGYEARRGKVGEMMARLARELGAASRWTVERAARRIRDSLGKDVRLVDARAGAAGARERGLEDSPAAADFRRLFSSPSVRRSLFRVPPALGQLVVWLLSPWSYLCPQKRERRPAHLHHLLDRCVTVQVVHLARLHHDARLASPDVKPTPLSRRILASRVPARDPLRRVRRRRPRRRHRGKHLEHDRDALDHFVPVEPVGRHALVVLVRRDEERPAGEAGQGGLDAARGVVRLGRAPRQAPRRGGVQRGEGSRVERPEVVEQEVRLLVRVRGRVVEEVEDGIWTPSSVNDWPRRAAWGSFTGSSHEVKVVALDRAGSCRRPAELGVR</sequence>
<evidence type="ECO:0000313" key="2">
    <source>
        <dbReference type="Proteomes" id="UP000311382"/>
    </source>
</evidence>
<comment type="caution">
    <text evidence="1">The sequence shown here is derived from an EMBL/GenBank/DDBJ whole genome shotgun (WGS) entry which is preliminary data.</text>
</comment>
<name>A0A5C5G3R8_9BASI</name>
<dbReference type="AlphaFoldDB" id="A0A5C5G3R8"/>